<dbReference type="HOGENOM" id="CLU_2569597_0_0_6"/>
<keyword evidence="2" id="KW-1185">Reference proteome</keyword>
<dbReference type="AlphaFoldDB" id="D3HRP9"/>
<sequence length="81" mass="9590">MDSQNRNPTFLLANNQLIYCFYYVLFKIIDSILNHFCINSLLQGQNLNDSKIIWFLSPALEQPHNSIEGYHLKIMIFRLNQ</sequence>
<gene>
    <name evidence="1" type="ordered locus">LLO_4025</name>
</gene>
<proteinExistence type="predicted"/>
<dbReference type="EMBL" id="FN650140">
    <property type="protein sequence ID" value="CBJ11578.1"/>
    <property type="molecule type" value="Genomic_DNA"/>
</dbReference>
<organism evidence="1 2">
    <name type="scientific">Legionella longbeachae serogroup 1 (strain NSW150)</name>
    <dbReference type="NCBI Taxonomy" id="661367"/>
    <lineage>
        <taxon>Bacteria</taxon>
        <taxon>Pseudomonadati</taxon>
        <taxon>Pseudomonadota</taxon>
        <taxon>Gammaproteobacteria</taxon>
        <taxon>Legionellales</taxon>
        <taxon>Legionellaceae</taxon>
        <taxon>Legionella</taxon>
    </lineage>
</organism>
<evidence type="ECO:0000313" key="1">
    <source>
        <dbReference type="EMBL" id="CBJ11578.1"/>
    </source>
</evidence>
<name>D3HRP9_LEGLN</name>
<dbReference type="Proteomes" id="UP000001060">
    <property type="component" value="Chromosome"/>
</dbReference>
<evidence type="ECO:0000313" key="2">
    <source>
        <dbReference type="Proteomes" id="UP000001060"/>
    </source>
</evidence>
<dbReference type="KEGG" id="llo:LLO_4025"/>
<reference evidence="1 2" key="1">
    <citation type="journal article" date="2010" name="PLoS Genet.">
        <title>Analysis of the Legionella longbeachae genome and transcriptome uncovers unique strategies to cause Legionnaires' disease.</title>
        <authorList>
            <person name="Cazalet C."/>
            <person name="Gomez-Valero L."/>
            <person name="Rusniok C."/>
            <person name="Lomma M."/>
            <person name="Dervins-Ravault D."/>
            <person name="Newton H."/>
            <person name="Sansom F."/>
            <person name="Jarraud S."/>
            <person name="Zidane N."/>
            <person name="Ma L."/>
            <person name="Bouchier C."/>
            <person name="Etienne J."/>
            <person name="Hartland E."/>
            <person name="Buchrieser C."/>
        </authorList>
    </citation>
    <scope>NUCLEOTIDE SEQUENCE [LARGE SCALE GENOMIC DNA]</scope>
    <source>
        <strain evidence="1 2">NSW150</strain>
    </source>
</reference>
<protein>
    <submittedName>
        <fullName evidence="1">Uncharacterized protein</fullName>
    </submittedName>
</protein>
<accession>D3HRP9</accession>
<dbReference type="STRING" id="661367.LLO_4025"/>